<keyword evidence="7" id="KW-0961">Cell wall biogenesis/degradation</keyword>
<dbReference type="CDD" id="cd14840">
    <property type="entry name" value="D-Ala-D-Ala_dipeptidase_Aad"/>
    <property type="match status" value="1"/>
</dbReference>
<dbReference type="GO" id="GO:0006508">
    <property type="term" value="P:proteolysis"/>
    <property type="evidence" value="ECO:0007669"/>
    <property type="project" value="UniProtKB-KW"/>
</dbReference>
<evidence type="ECO:0000313" key="9">
    <source>
        <dbReference type="EMBL" id="SUZ67638.1"/>
    </source>
</evidence>
<evidence type="ECO:0000256" key="7">
    <source>
        <dbReference type="ARBA" id="ARBA00023316"/>
    </source>
</evidence>
<evidence type="ECO:0000256" key="2">
    <source>
        <dbReference type="ARBA" id="ARBA00022723"/>
    </source>
</evidence>
<dbReference type="HAMAP" id="MF_01924">
    <property type="entry name" value="A_A_dipeptidase"/>
    <property type="match status" value="1"/>
</dbReference>
<evidence type="ECO:0000256" key="5">
    <source>
        <dbReference type="ARBA" id="ARBA00022997"/>
    </source>
</evidence>
<dbReference type="GO" id="GO:0071555">
    <property type="term" value="P:cell wall organization"/>
    <property type="evidence" value="ECO:0007669"/>
    <property type="project" value="UniProtKB-KW"/>
</dbReference>
<keyword evidence="5" id="KW-0224">Dipeptidase</keyword>
<dbReference type="SUPFAM" id="SSF55166">
    <property type="entry name" value="Hedgehog/DD-peptidase"/>
    <property type="match status" value="1"/>
</dbReference>
<proteinExistence type="inferred from homology"/>
<evidence type="ECO:0000256" key="4">
    <source>
        <dbReference type="ARBA" id="ARBA00022833"/>
    </source>
</evidence>
<dbReference type="GO" id="GO:0016805">
    <property type="term" value="F:dipeptidase activity"/>
    <property type="evidence" value="ECO:0007669"/>
    <property type="project" value="UniProtKB-KW"/>
</dbReference>
<dbReference type="InterPro" id="IPR009045">
    <property type="entry name" value="Zn_M74/Hedgehog-like"/>
</dbReference>
<dbReference type="EMBL" id="UINC01001016">
    <property type="protein sequence ID" value="SUZ67638.1"/>
    <property type="molecule type" value="Genomic_DNA"/>
</dbReference>
<protein>
    <submittedName>
        <fullName evidence="9">Uncharacterized protein</fullName>
    </submittedName>
</protein>
<keyword evidence="3" id="KW-0378">Hydrolase</keyword>
<dbReference type="InterPro" id="IPR000755">
    <property type="entry name" value="A_A_dipeptidase"/>
</dbReference>
<evidence type="ECO:0000256" key="6">
    <source>
        <dbReference type="ARBA" id="ARBA00023049"/>
    </source>
</evidence>
<keyword evidence="1" id="KW-0645">Protease</keyword>
<dbReference type="PANTHER" id="PTHR43126:SF1">
    <property type="entry name" value="D-ALANYL-D-ALANINE DIPEPTIDASE"/>
    <property type="match status" value="1"/>
</dbReference>
<evidence type="ECO:0000256" key="3">
    <source>
        <dbReference type="ARBA" id="ARBA00022801"/>
    </source>
</evidence>
<keyword evidence="6" id="KW-0482">Metalloprotease</keyword>
<sequence>VKPAIRSIRCAFWPVLLFASGVCVSACSRDSQNEESPRRPLGSVTTQDFVPSQESAPEPLPTRWLGLIGEYGPDDDVWLALEDESRLHLRQGEVAYALEEASADEFLRRRPDPDGAERVLFTRRGDGRAAGFQLGEAYFPRREVGTVGGQTFRIDPVRDVEELRIEALAATPPVEEGPFRESELVDLTLLDPTIEVDIRYAGTNNFMNAVFYEDSRAFLQRPGADAVVRAHRALVGYGYGLLIHDGYRPWYVTKMFWDATPTHQREFVANPASGSRHNRGAAVDLSLYDLATGEAIEMPSSYDEFSHRSYPDYPGGTARQRWHRDLLRQVMEAEGFSVNPGEWWHFDHENWGEYGIQNEVFSEI</sequence>
<evidence type="ECO:0000256" key="1">
    <source>
        <dbReference type="ARBA" id="ARBA00022670"/>
    </source>
</evidence>
<evidence type="ECO:0000256" key="8">
    <source>
        <dbReference type="SAM" id="MobiDB-lite"/>
    </source>
</evidence>
<keyword evidence="4" id="KW-0862">Zinc</keyword>
<feature type="region of interest" description="Disordered" evidence="8">
    <location>
        <begin position="31"/>
        <end position="58"/>
    </location>
</feature>
<dbReference type="PANTHER" id="PTHR43126">
    <property type="entry name" value="D-ALANYL-D-ALANINE DIPEPTIDASE"/>
    <property type="match status" value="1"/>
</dbReference>
<feature type="non-terminal residue" evidence="9">
    <location>
        <position position="364"/>
    </location>
</feature>
<dbReference type="AlphaFoldDB" id="A0A381PMD8"/>
<gene>
    <name evidence="9" type="ORF">METZ01_LOCUS20492</name>
</gene>
<dbReference type="GO" id="GO:0046872">
    <property type="term" value="F:metal ion binding"/>
    <property type="evidence" value="ECO:0007669"/>
    <property type="project" value="UniProtKB-KW"/>
</dbReference>
<dbReference type="Gene3D" id="3.30.1380.10">
    <property type="match status" value="1"/>
</dbReference>
<keyword evidence="2" id="KW-0479">Metal-binding</keyword>
<accession>A0A381PMD8</accession>
<dbReference type="GO" id="GO:0008237">
    <property type="term" value="F:metallopeptidase activity"/>
    <property type="evidence" value="ECO:0007669"/>
    <property type="project" value="UniProtKB-KW"/>
</dbReference>
<feature type="non-terminal residue" evidence="9">
    <location>
        <position position="1"/>
    </location>
</feature>
<feature type="compositionally biased region" description="Polar residues" evidence="8">
    <location>
        <begin position="43"/>
        <end position="55"/>
    </location>
</feature>
<name>A0A381PMD8_9ZZZZ</name>
<organism evidence="9">
    <name type="scientific">marine metagenome</name>
    <dbReference type="NCBI Taxonomy" id="408172"/>
    <lineage>
        <taxon>unclassified sequences</taxon>
        <taxon>metagenomes</taxon>
        <taxon>ecological metagenomes</taxon>
    </lineage>
</organism>
<reference evidence="9" key="1">
    <citation type="submission" date="2018-05" db="EMBL/GenBank/DDBJ databases">
        <authorList>
            <person name="Lanie J.A."/>
            <person name="Ng W.-L."/>
            <person name="Kazmierczak K.M."/>
            <person name="Andrzejewski T.M."/>
            <person name="Davidsen T.M."/>
            <person name="Wayne K.J."/>
            <person name="Tettelin H."/>
            <person name="Glass J.I."/>
            <person name="Rusch D."/>
            <person name="Podicherti R."/>
            <person name="Tsui H.-C.T."/>
            <person name="Winkler M.E."/>
        </authorList>
    </citation>
    <scope>NUCLEOTIDE SEQUENCE</scope>
</reference>
<dbReference type="Pfam" id="PF01427">
    <property type="entry name" value="Peptidase_M15"/>
    <property type="match status" value="1"/>
</dbReference>